<protein>
    <recommendedName>
        <fullName evidence="3">Dnd system-associated protein 4</fullName>
    </recommendedName>
</protein>
<dbReference type="EMBL" id="FTNR01000015">
    <property type="protein sequence ID" value="SIS16198.1"/>
    <property type="molecule type" value="Genomic_DNA"/>
</dbReference>
<keyword evidence="2" id="KW-1185">Reference proteome</keyword>
<evidence type="ECO:0000313" key="1">
    <source>
        <dbReference type="EMBL" id="SIS16198.1"/>
    </source>
</evidence>
<sequence>MSSSATVRRPYKQTEIYDQMVDEHNVFNSYVDFFVFSACVGYAKDRCETQNYKGDSEMLWMHFSNKDLYRAVAAAIAYQHHNDSEALINPELQLKTLTMYAAGGADILEAEFGDIKGNPTNAVLNYIQDWDDQEDNESRQTLLAEIMADFEEGA</sequence>
<gene>
    <name evidence="1" type="ORF">SAMN05421752_115106</name>
</gene>
<evidence type="ECO:0000313" key="2">
    <source>
        <dbReference type="Proteomes" id="UP000185936"/>
    </source>
</evidence>
<reference evidence="2" key="1">
    <citation type="submission" date="2017-01" db="EMBL/GenBank/DDBJ databases">
        <authorList>
            <person name="Varghese N."/>
            <person name="Submissions S."/>
        </authorList>
    </citation>
    <scope>NUCLEOTIDE SEQUENCE [LARGE SCALE GENOMIC DNA]</scope>
    <source>
        <strain evidence="2">type strain: HArc-</strain>
    </source>
</reference>
<dbReference type="Proteomes" id="UP000185936">
    <property type="component" value="Unassembled WGS sequence"/>
</dbReference>
<evidence type="ECO:0008006" key="3">
    <source>
        <dbReference type="Google" id="ProtNLM"/>
    </source>
</evidence>
<name>A0A1N7GUR7_9EURY</name>
<organism evidence="1 2">
    <name type="scientific">Natronorubrum thiooxidans</name>
    <dbReference type="NCBI Taxonomy" id="308853"/>
    <lineage>
        <taxon>Archaea</taxon>
        <taxon>Methanobacteriati</taxon>
        <taxon>Methanobacteriota</taxon>
        <taxon>Stenosarchaea group</taxon>
        <taxon>Halobacteria</taxon>
        <taxon>Halobacteriales</taxon>
        <taxon>Natrialbaceae</taxon>
        <taxon>Natronorubrum</taxon>
    </lineage>
</organism>
<dbReference type="STRING" id="308853.SAMN05421752_115106"/>
<proteinExistence type="predicted"/>
<accession>A0A1N7GUR7</accession>
<dbReference type="AlphaFoldDB" id="A0A1N7GUR7"/>